<dbReference type="EMBL" id="JBHSFW010000001">
    <property type="protein sequence ID" value="MFC4618167.1"/>
    <property type="molecule type" value="Genomic_DNA"/>
</dbReference>
<dbReference type="CDD" id="cd05213">
    <property type="entry name" value="NAD_bind_Glutamyl_tRNA_reduct"/>
    <property type="match status" value="1"/>
</dbReference>
<keyword evidence="15" id="KW-1185">Reference proteome</keyword>
<dbReference type="SUPFAM" id="SSF69075">
    <property type="entry name" value="Glutamyl tRNA-reductase dimerization domain"/>
    <property type="match status" value="1"/>
</dbReference>
<evidence type="ECO:0000256" key="9">
    <source>
        <dbReference type="RuleBase" id="RU000584"/>
    </source>
</evidence>
<accession>A0ABV9GJL2</accession>
<feature type="binding site" evidence="8">
    <location>
        <position position="120"/>
    </location>
    <ligand>
        <name>substrate</name>
    </ligand>
</feature>
<comment type="domain">
    <text evidence="8">Possesses an unusual extended V-shaped dimeric structure with each monomer consisting of three distinct domains arranged along a curved 'spinal' alpha-helix. The N-terminal catalytic domain specifically recognizes the glutamate moiety of the substrate. The second domain is the NADPH-binding domain, and the third C-terminal domain is responsible for dimerization.</text>
</comment>
<dbReference type="SUPFAM" id="SSF69742">
    <property type="entry name" value="Glutamyl tRNA-reductase catalytic, N-terminal domain"/>
    <property type="match status" value="1"/>
</dbReference>
<evidence type="ECO:0000256" key="1">
    <source>
        <dbReference type="ARBA" id="ARBA00005059"/>
    </source>
</evidence>
<dbReference type="InterPro" id="IPR018214">
    <property type="entry name" value="GluRdtase_CS"/>
</dbReference>
<gene>
    <name evidence="8 14" type="primary">hemA</name>
    <name evidence="14" type="ORF">ACFO4N_05420</name>
</gene>
<evidence type="ECO:0000259" key="12">
    <source>
        <dbReference type="Pfam" id="PF01488"/>
    </source>
</evidence>
<dbReference type="InterPro" id="IPR036453">
    <property type="entry name" value="GluRdtase_dimer_dom_sf"/>
</dbReference>
<feature type="region of interest" description="Disordered" evidence="10">
    <location>
        <begin position="430"/>
        <end position="450"/>
    </location>
</feature>
<dbReference type="Proteomes" id="UP001596022">
    <property type="component" value="Unassembled WGS sequence"/>
</dbReference>
<comment type="similarity">
    <text evidence="2 8 9">Belongs to the glutamyl-tRNA reductase family.</text>
</comment>
<dbReference type="PANTHER" id="PTHR43013:SF1">
    <property type="entry name" value="GLUTAMYL-TRNA REDUCTASE"/>
    <property type="match status" value="1"/>
</dbReference>
<feature type="binding site" evidence="8">
    <location>
        <begin position="189"/>
        <end position="194"/>
    </location>
    <ligand>
        <name>NADP(+)</name>
        <dbReference type="ChEBI" id="CHEBI:58349"/>
    </ligand>
</feature>
<comment type="catalytic activity">
    <reaction evidence="7 8 9">
        <text>(S)-4-amino-5-oxopentanoate + tRNA(Glu) + NADP(+) = L-glutamyl-tRNA(Glu) + NADPH + H(+)</text>
        <dbReference type="Rhea" id="RHEA:12344"/>
        <dbReference type="Rhea" id="RHEA-COMP:9663"/>
        <dbReference type="Rhea" id="RHEA-COMP:9680"/>
        <dbReference type="ChEBI" id="CHEBI:15378"/>
        <dbReference type="ChEBI" id="CHEBI:57501"/>
        <dbReference type="ChEBI" id="CHEBI:57783"/>
        <dbReference type="ChEBI" id="CHEBI:58349"/>
        <dbReference type="ChEBI" id="CHEBI:78442"/>
        <dbReference type="ChEBI" id="CHEBI:78520"/>
        <dbReference type="EC" id="1.2.1.70"/>
    </reaction>
</comment>
<dbReference type="Pfam" id="PF01488">
    <property type="entry name" value="Shikimate_DH"/>
    <property type="match status" value="1"/>
</dbReference>
<keyword evidence="5 8" id="KW-0560">Oxidoreductase</keyword>
<evidence type="ECO:0000256" key="6">
    <source>
        <dbReference type="ARBA" id="ARBA00023244"/>
    </source>
</evidence>
<feature type="active site" description="Nucleophile" evidence="8">
    <location>
        <position position="50"/>
    </location>
</feature>
<evidence type="ECO:0000256" key="2">
    <source>
        <dbReference type="ARBA" id="ARBA00005916"/>
    </source>
</evidence>
<dbReference type="PIRSF" id="PIRSF000445">
    <property type="entry name" value="4pyrrol_synth_GluRdtase"/>
    <property type="match status" value="1"/>
</dbReference>
<evidence type="ECO:0000259" key="11">
    <source>
        <dbReference type="Pfam" id="PF00745"/>
    </source>
</evidence>
<dbReference type="NCBIfam" id="TIGR01035">
    <property type="entry name" value="hemA"/>
    <property type="match status" value="1"/>
</dbReference>
<comment type="pathway">
    <text evidence="1 8 9">Porphyrin-containing compound metabolism; protoporphyrin-IX biosynthesis; 5-aminolevulinate from L-glutamyl-tRNA(Glu): step 1/2.</text>
</comment>
<dbReference type="Gene3D" id="3.30.460.30">
    <property type="entry name" value="Glutamyl-tRNA reductase, N-terminal domain"/>
    <property type="match status" value="1"/>
</dbReference>
<keyword evidence="4 8" id="KW-0521">NADP</keyword>
<protein>
    <recommendedName>
        <fullName evidence="3 8">Glutamyl-tRNA reductase</fullName>
        <shortName evidence="8">GluTR</shortName>
        <ecNumber evidence="3 8">1.2.1.70</ecNumber>
    </recommendedName>
</protein>
<dbReference type="InterPro" id="IPR015895">
    <property type="entry name" value="4pyrrol_synth_GluRdtase_N"/>
</dbReference>
<dbReference type="GO" id="GO:0008883">
    <property type="term" value="F:glutamyl-tRNA reductase activity"/>
    <property type="evidence" value="ECO:0007669"/>
    <property type="project" value="UniProtKB-EC"/>
</dbReference>
<evidence type="ECO:0000256" key="7">
    <source>
        <dbReference type="ARBA" id="ARBA00047464"/>
    </source>
</evidence>
<dbReference type="InterPro" id="IPR036343">
    <property type="entry name" value="GluRdtase_N_sf"/>
</dbReference>
<dbReference type="Pfam" id="PF05201">
    <property type="entry name" value="GlutR_N"/>
    <property type="match status" value="1"/>
</dbReference>
<evidence type="ECO:0000256" key="10">
    <source>
        <dbReference type="SAM" id="MobiDB-lite"/>
    </source>
</evidence>
<dbReference type="SUPFAM" id="SSF51735">
    <property type="entry name" value="NAD(P)-binding Rossmann-fold domains"/>
    <property type="match status" value="1"/>
</dbReference>
<dbReference type="InterPro" id="IPR036291">
    <property type="entry name" value="NAD(P)-bd_dom_sf"/>
</dbReference>
<feature type="binding site" evidence="8">
    <location>
        <begin position="49"/>
        <end position="52"/>
    </location>
    <ligand>
        <name>substrate</name>
    </ligand>
</feature>
<organism evidence="14 15">
    <name type="scientific">Camelliibacillus cellulosilyticus</name>
    <dbReference type="NCBI Taxonomy" id="2174486"/>
    <lineage>
        <taxon>Bacteria</taxon>
        <taxon>Bacillati</taxon>
        <taxon>Bacillota</taxon>
        <taxon>Bacilli</taxon>
        <taxon>Bacillales</taxon>
        <taxon>Sporolactobacillaceae</taxon>
        <taxon>Camelliibacillus</taxon>
    </lineage>
</organism>
<feature type="domain" description="Quinate/shikimate 5-dehydrogenase/glutamyl-tRNA reductase" evidence="12">
    <location>
        <begin position="171"/>
        <end position="306"/>
    </location>
</feature>
<evidence type="ECO:0000256" key="8">
    <source>
        <dbReference type="HAMAP-Rule" id="MF_00087"/>
    </source>
</evidence>
<dbReference type="InterPro" id="IPR015896">
    <property type="entry name" value="4pyrrol_synth_GluRdtase_dimer"/>
</dbReference>
<dbReference type="RefSeq" id="WP_376845168.1">
    <property type="nucleotide sequence ID" value="NZ_JBHSFW010000001.1"/>
</dbReference>
<feature type="site" description="Important for activity" evidence="8">
    <location>
        <position position="99"/>
    </location>
</feature>
<dbReference type="EC" id="1.2.1.70" evidence="3 8"/>
<proteinExistence type="inferred from homology"/>
<sequence length="450" mass="50482">MHFLAVGLNHKTAPVEVREKLSIAENELTDALTTLSQRKSVFECVIVSTCNRTEIYVVSDQLHTGRYYTKTFLAERFGLNIEELEPFLFIREDEAAIHHLFRVICGLDSLVLGETQILGQIKEAFLKAQALGTTGTFFNELFKEAVTLGKRAQSETMINDNAVSVSYAAVELAHKIFSRLNDKHVLILGAGKMGELTATHLKSHGAARITVINRTFEKAQELARKFSGTAEDWSRLDVAFKDADIIISSTGARDMVVSKERYANAIQARKGRPLFIVDIAVPRDVDPALGDIEGVFLYNIDDLEGIVEANLEERKQNAEQIEGFIQNQQEAFLEWMQTLGVVPIISALRQKALKIQAETMESIERKMPNLTERERKVISKHTKSIINQLLRDPIQRVKEIAVEPRAEKKLETFVSIFGIEYDVRSASYQNHQDSKTSPSAQVLGQAPSHS</sequence>
<dbReference type="Gene3D" id="3.40.50.720">
    <property type="entry name" value="NAD(P)-binding Rossmann-like Domain"/>
    <property type="match status" value="1"/>
</dbReference>
<feature type="domain" description="Glutamyl-tRNA reductase N-terminal" evidence="13">
    <location>
        <begin position="6"/>
        <end position="156"/>
    </location>
</feature>
<name>A0ABV9GJL2_9BACL</name>
<evidence type="ECO:0000256" key="5">
    <source>
        <dbReference type="ARBA" id="ARBA00023002"/>
    </source>
</evidence>
<evidence type="ECO:0000256" key="3">
    <source>
        <dbReference type="ARBA" id="ARBA00012970"/>
    </source>
</evidence>
<dbReference type="PANTHER" id="PTHR43013">
    <property type="entry name" value="GLUTAMYL-TRNA REDUCTASE"/>
    <property type="match status" value="1"/>
</dbReference>
<dbReference type="Pfam" id="PF00745">
    <property type="entry name" value="GlutR_dimer"/>
    <property type="match status" value="1"/>
</dbReference>
<comment type="caution">
    <text evidence="14">The sequence shown here is derived from an EMBL/GenBank/DDBJ whole genome shotgun (WGS) entry which is preliminary data.</text>
</comment>
<evidence type="ECO:0000313" key="15">
    <source>
        <dbReference type="Proteomes" id="UP001596022"/>
    </source>
</evidence>
<comment type="subunit">
    <text evidence="8">Homodimer.</text>
</comment>
<evidence type="ECO:0000256" key="4">
    <source>
        <dbReference type="ARBA" id="ARBA00022857"/>
    </source>
</evidence>
<comment type="function">
    <text evidence="8">Catalyzes the NADPH-dependent reduction of glutamyl-tRNA(Glu) to glutamate 1-semialdehyde (GSA).</text>
</comment>
<feature type="domain" description="Tetrapyrrole biosynthesis glutamyl-tRNA reductase dimerisation" evidence="11">
    <location>
        <begin position="320"/>
        <end position="419"/>
    </location>
</feature>
<feature type="binding site" evidence="8">
    <location>
        <position position="109"/>
    </location>
    <ligand>
        <name>substrate</name>
    </ligand>
</feature>
<dbReference type="PROSITE" id="PS00747">
    <property type="entry name" value="GLUTR"/>
    <property type="match status" value="1"/>
</dbReference>
<feature type="binding site" evidence="8">
    <location>
        <begin position="114"/>
        <end position="116"/>
    </location>
    <ligand>
        <name>substrate</name>
    </ligand>
</feature>
<dbReference type="InterPro" id="IPR000343">
    <property type="entry name" value="4pyrrol_synth_GluRdtase"/>
</dbReference>
<dbReference type="NCBIfam" id="NF000744">
    <property type="entry name" value="PRK00045.1-3"/>
    <property type="match status" value="1"/>
</dbReference>
<dbReference type="InterPro" id="IPR006151">
    <property type="entry name" value="Shikm_DH/Glu-tRNA_Rdtase"/>
</dbReference>
<keyword evidence="6 8" id="KW-0627">Porphyrin biosynthesis</keyword>
<evidence type="ECO:0000313" key="14">
    <source>
        <dbReference type="EMBL" id="MFC4618167.1"/>
    </source>
</evidence>
<dbReference type="HAMAP" id="MF_00087">
    <property type="entry name" value="Glu_tRNA_reductase"/>
    <property type="match status" value="1"/>
</dbReference>
<reference evidence="15" key="1">
    <citation type="journal article" date="2019" name="Int. J. Syst. Evol. Microbiol.">
        <title>The Global Catalogue of Microorganisms (GCM) 10K type strain sequencing project: providing services to taxonomists for standard genome sequencing and annotation.</title>
        <authorList>
            <consortium name="The Broad Institute Genomics Platform"/>
            <consortium name="The Broad Institute Genome Sequencing Center for Infectious Disease"/>
            <person name="Wu L."/>
            <person name="Ma J."/>
        </authorList>
    </citation>
    <scope>NUCLEOTIDE SEQUENCE [LARGE SCALE GENOMIC DNA]</scope>
    <source>
        <strain evidence="15">CGMCC 1.16306</strain>
    </source>
</reference>
<comment type="miscellaneous">
    <text evidence="8">During catalysis, the active site Cys acts as a nucleophile attacking the alpha-carbonyl group of tRNA-bound glutamate with the formation of a thioester intermediate between enzyme and glutamate, and the concomitant release of tRNA(Glu). The thioester intermediate is finally reduced by direct hydride transfer from NADPH, to form the product GSA.</text>
</comment>
<evidence type="ECO:0000259" key="13">
    <source>
        <dbReference type="Pfam" id="PF05201"/>
    </source>
</evidence>